<keyword evidence="2 5" id="KW-0479">Metal-binding</keyword>
<comment type="cofactor">
    <cofactor evidence="5">
        <name>Fe(2+)</name>
        <dbReference type="ChEBI" id="CHEBI:29033"/>
    </cofactor>
    <text evidence="5">Binds 1 Fe(2+) ion per subunit.</text>
</comment>
<reference evidence="6 7" key="1">
    <citation type="submission" date="2016-04" db="EMBL/GenBank/DDBJ databases">
        <authorList>
            <person name="Evans L.H."/>
            <person name="Alamgir A."/>
            <person name="Owens N."/>
            <person name="Weber N.D."/>
            <person name="Virtaneva K."/>
            <person name="Barbian K."/>
            <person name="Babar A."/>
            <person name="Rosenke K."/>
        </authorList>
    </citation>
    <scope>NUCLEOTIDE SEQUENCE [LARGE SCALE GENOMIC DNA]</scope>
    <source>
        <strain evidence="6">NIES-2108</strain>
    </source>
</reference>
<dbReference type="InterPro" id="IPR004294">
    <property type="entry name" value="Carotenoid_Oase"/>
</dbReference>
<evidence type="ECO:0000256" key="5">
    <source>
        <dbReference type="PIRSR" id="PIRSR604294-1"/>
    </source>
</evidence>
<evidence type="ECO:0000313" key="7">
    <source>
        <dbReference type="Proteomes" id="UP000252085"/>
    </source>
</evidence>
<keyword evidence="3" id="KW-0560">Oxidoreductase</keyword>
<dbReference type="PANTHER" id="PTHR10543">
    <property type="entry name" value="BETA-CAROTENE DIOXYGENASE"/>
    <property type="match status" value="1"/>
</dbReference>
<evidence type="ECO:0000256" key="2">
    <source>
        <dbReference type="ARBA" id="ARBA00022723"/>
    </source>
</evidence>
<keyword evidence="4 5" id="KW-0408">Iron</keyword>
<accession>A0A367R2S5</accession>
<evidence type="ECO:0000256" key="3">
    <source>
        <dbReference type="ARBA" id="ARBA00023002"/>
    </source>
</evidence>
<dbReference type="Proteomes" id="UP000252085">
    <property type="component" value="Unassembled WGS sequence"/>
</dbReference>
<organism evidence="6 7">
    <name type="scientific">Nostoc punctiforme NIES-2108</name>
    <dbReference type="NCBI Taxonomy" id="1356359"/>
    <lineage>
        <taxon>Bacteria</taxon>
        <taxon>Bacillati</taxon>
        <taxon>Cyanobacteriota</taxon>
        <taxon>Cyanophyceae</taxon>
        <taxon>Nostocales</taxon>
        <taxon>Nostocaceae</taxon>
        <taxon>Nostoc</taxon>
    </lineage>
</organism>
<dbReference type="Pfam" id="PF03055">
    <property type="entry name" value="RPE65"/>
    <property type="match status" value="1"/>
</dbReference>
<feature type="binding site" evidence="5">
    <location>
        <position position="227"/>
    </location>
    <ligand>
        <name>Fe cation</name>
        <dbReference type="ChEBI" id="CHEBI:24875"/>
        <note>catalytic</note>
    </ligand>
</feature>
<dbReference type="EMBL" id="LXQE01000195">
    <property type="protein sequence ID" value="RCJ29903.1"/>
    <property type="molecule type" value="Genomic_DNA"/>
</dbReference>
<feature type="binding site" evidence="5">
    <location>
        <position position="294"/>
    </location>
    <ligand>
        <name>Fe cation</name>
        <dbReference type="ChEBI" id="CHEBI:24875"/>
        <note>catalytic</note>
    </ligand>
</feature>
<feature type="binding site" evidence="5">
    <location>
        <position position="481"/>
    </location>
    <ligand>
        <name>Fe cation</name>
        <dbReference type="ChEBI" id="CHEBI:24875"/>
        <note>catalytic</note>
    </ligand>
</feature>
<dbReference type="GO" id="GO:0016121">
    <property type="term" value="P:carotene catabolic process"/>
    <property type="evidence" value="ECO:0007669"/>
    <property type="project" value="TreeGrafter"/>
</dbReference>
<evidence type="ECO:0000256" key="1">
    <source>
        <dbReference type="ARBA" id="ARBA00006787"/>
    </source>
</evidence>
<protein>
    <submittedName>
        <fullName evidence="6">Apocarotenoid-15,15'-oxygenase</fullName>
    </submittedName>
</protein>
<evidence type="ECO:0000256" key="4">
    <source>
        <dbReference type="ARBA" id="ARBA00023004"/>
    </source>
</evidence>
<dbReference type="GO" id="GO:0010436">
    <property type="term" value="F:carotenoid dioxygenase activity"/>
    <property type="evidence" value="ECO:0007669"/>
    <property type="project" value="TreeGrafter"/>
</dbReference>
<proteinExistence type="inferred from homology"/>
<feature type="binding site" evidence="5">
    <location>
        <position position="174"/>
    </location>
    <ligand>
        <name>Fe cation</name>
        <dbReference type="ChEBI" id="CHEBI:24875"/>
        <note>catalytic</note>
    </ligand>
</feature>
<comment type="similarity">
    <text evidence="1">Belongs to the carotenoid oxygenase family.</text>
</comment>
<name>A0A367R2S5_NOSPU</name>
<dbReference type="GO" id="GO:0046872">
    <property type="term" value="F:metal ion binding"/>
    <property type="evidence" value="ECO:0007669"/>
    <property type="project" value="UniProtKB-KW"/>
</dbReference>
<evidence type="ECO:0000313" key="6">
    <source>
        <dbReference type="EMBL" id="RCJ29903.1"/>
    </source>
</evidence>
<gene>
    <name evidence="6" type="ORF">A6769_35085</name>
</gene>
<sequence>MHKDRPYTFEDWKGGARSLQQEFDYLIDDIEGEIPPELNGTLFRNGPGLLDVNGQQLHHPWDGDGMICAITFSQGQAHFRNRFIETEGYLAERTAGHILYRGVFGTQKPGGWLANIFDLRLKNVANTQVIYWGEELLALWEAANPYRLNAKTLETLGIETFDGLLRKGSPIAAHPKISPGNSAQAPRLVAFAINAGLFSKIHTYELDIAGTVVQHLTHRVPGFLFIHDFAITPNYCLFFQPPVSFNPFPYVFGFRGAAESIKLQPDRPTRVWIIPRHEGEAVQVIETDSCFVFHHANAFEQGDEIIVDSVCYQDFVGLDHKRSYPDNTDFDQLPPGQLWRFHLNLSQKTARRELVDSRCVEFPQVCSERIGQPHRWIFLGAADQAGGNAPLQAILKINPESGQQEFWSAAPKGFVGEPVFVPRSSVKESSTPLAEDDGWVITLVYDAAHHRTDVVILDGKCLSQGPIARLHLKHHVPYGLHGTFVGSQIR</sequence>
<dbReference type="PANTHER" id="PTHR10543:SF89">
    <property type="entry name" value="CAROTENOID 9,10(9',10')-CLEAVAGE DIOXYGENASE 1"/>
    <property type="match status" value="1"/>
</dbReference>
<comment type="caution">
    <text evidence="6">The sequence shown here is derived from an EMBL/GenBank/DDBJ whole genome shotgun (WGS) entry which is preliminary data.</text>
</comment>
<dbReference type="AlphaFoldDB" id="A0A367R2S5"/>